<dbReference type="PROSITE" id="PS51462">
    <property type="entry name" value="NUDIX"/>
    <property type="match status" value="1"/>
</dbReference>
<dbReference type="HOGENOM" id="CLU_048013_0_1_1"/>
<protein>
    <recommendedName>
        <fullName evidence="1">Nudix hydrolase domain-containing protein</fullName>
    </recommendedName>
</protein>
<dbReference type="AlphaFoldDB" id="G0WHB3"/>
<dbReference type="FunFam" id="3.90.79.10:FF:000019">
    <property type="entry name" value="Thiamin pyrophosphokinase, putative"/>
    <property type="match status" value="1"/>
</dbReference>
<dbReference type="KEGG" id="ndi:NDAI_0J02990"/>
<dbReference type="STRING" id="1071378.G0WHB3"/>
<dbReference type="Proteomes" id="UP000000689">
    <property type="component" value="Chromosome 10"/>
</dbReference>
<dbReference type="GeneID" id="11494606"/>
<dbReference type="InterPro" id="IPR000086">
    <property type="entry name" value="NUDIX_hydrolase_dom"/>
</dbReference>
<name>G0WHB3_NAUDC</name>
<organism evidence="2 3">
    <name type="scientific">Naumovozyma dairenensis (strain ATCC 10597 / BCRC 20456 / CBS 421 / NBRC 0211 / NRRL Y-12639)</name>
    <name type="common">Saccharomyces dairenensis</name>
    <dbReference type="NCBI Taxonomy" id="1071378"/>
    <lineage>
        <taxon>Eukaryota</taxon>
        <taxon>Fungi</taxon>
        <taxon>Dikarya</taxon>
        <taxon>Ascomycota</taxon>
        <taxon>Saccharomycotina</taxon>
        <taxon>Saccharomycetes</taxon>
        <taxon>Saccharomycetales</taxon>
        <taxon>Saccharomycetaceae</taxon>
        <taxon>Naumovozyma</taxon>
    </lineage>
</organism>
<evidence type="ECO:0000313" key="2">
    <source>
        <dbReference type="EMBL" id="CCD27191.1"/>
    </source>
</evidence>
<reference evidence="2 3" key="1">
    <citation type="journal article" date="2011" name="Proc. Natl. Acad. Sci. U.S.A.">
        <title>Evolutionary erosion of yeast sex chromosomes by mating-type switching accidents.</title>
        <authorList>
            <person name="Gordon J.L."/>
            <person name="Armisen D."/>
            <person name="Proux-Wera E."/>
            <person name="Oheigeartaigh S.S."/>
            <person name="Byrne K.P."/>
            <person name="Wolfe K.H."/>
        </authorList>
    </citation>
    <scope>NUCLEOTIDE SEQUENCE [LARGE SCALE GENOMIC DNA]</scope>
    <source>
        <strain evidence="3">ATCC 10597 / BCRC 20456 / CBS 421 / NBRC 0211 / NRRL Y-12639</strain>
    </source>
</reference>
<proteinExistence type="predicted"/>
<dbReference type="RefSeq" id="XP_003672434.1">
    <property type="nucleotide sequence ID" value="XM_003672386.1"/>
</dbReference>
<gene>
    <name evidence="2" type="primary">NDAI0J02990</name>
    <name evidence="2" type="ordered locus">NDAI_0J02990</name>
</gene>
<accession>G0WHB3</accession>
<keyword evidence="3" id="KW-1185">Reference proteome</keyword>
<evidence type="ECO:0000313" key="3">
    <source>
        <dbReference type="Proteomes" id="UP000000689"/>
    </source>
</evidence>
<dbReference type="eggNOG" id="KOG4313">
    <property type="taxonomic scope" value="Eukaryota"/>
</dbReference>
<dbReference type="CDD" id="cd03676">
    <property type="entry name" value="NUDIX_Tnr3_like"/>
    <property type="match status" value="1"/>
</dbReference>
<sequence length="344" mass="39738">MVKVLNFTGQQQVLIRTPEDESTSFSFLEIIDRVDRLPLDYERNDNYKENVYQLTTHDGLKIGFVLSFILEEFRRVDNKVFEEIFLVDEKKHSISFRSTDFDQRNKQISDFAKSLYDKSTLEGIKGWRNERYAVWAPRAIPYVLVERAMAGILGIITYGVHINGYVVDETTREIRVWVPRRSANKPTWPSMLDNIIAGGLGYPYGIEETVFKESVEEANLPKSVIKKCIKAAGVVSYLYYPKNIQEDTFTTESSFIVGEVEYIYDLKLDHDIIPTPNDGEVDSFNLFTLQEVIEALQNGEFKPNCALVMVDFLIRHGYITTENEPNYLEIVNKMHRALPFPTLN</sequence>
<dbReference type="Pfam" id="PF15916">
    <property type="entry name" value="DUF4743"/>
    <property type="match status" value="1"/>
</dbReference>
<feature type="domain" description="Nudix hydrolase" evidence="1">
    <location>
        <begin position="157"/>
        <end position="309"/>
    </location>
</feature>
<evidence type="ECO:0000259" key="1">
    <source>
        <dbReference type="PROSITE" id="PS51462"/>
    </source>
</evidence>
<dbReference type="PANTHER" id="PTHR13622">
    <property type="entry name" value="THIAMIN PYROPHOSPHOKINASE"/>
    <property type="match status" value="1"/>
</dbReference>
<dbReference type="GO" id="GO:0044715">
    <property type="term" value="F:8-oxo-dGDP phosphatase activity"/>
    <property type="evidence" value="ECO:0007669"/>
    <property type="project" value="EnsemblFungi"/>
</dbReference>
<dbReference type="InterPro" id="IPR015797">
    <property type="entry name" value="NUDIX_hydrolase-like_dom_sf"/>
</dbReference>
<dbReference type="OrthoDB" id="10261522at2759"/>
<dbReference type="PANTHER" id="PTHR13622:SF8">
    <property type="entry name" value="THIAMIN PYROPHOSPHOKINASE 1"/>
    <property type="match status" value="1"/>
</dbReference>
<dbReference type="OMA" id="VPLQTMY"/>
<dbReference type="SUPFAM" id="SSF55811">
    <property type="entry name" value="Nudix"/>
    <property type="match status" value="1"/>
</dbReference>
<dbReference type="EMBL" id="HE580276">
    <property type="protein sequence ID" value="CCD27191.1"/>
    <property type="molecule type" value="Genomic_DNA"/>
</dbReference>
<dbReference type="Gene3D" id="3.90.79.10">
    <property type="entry name" value="Nucleoside Triphosphate Pyrophosphohydrolase"/>
    <property type="match status" value="1"/>
</dbReference>
<dbReference type="InterPro" id="IPR031804">
    <property type="entry name" value="DUF4743"/>
</dbReference>